<protein>
    <recommendedName>
        <fullName evidence="11">DNA 3'-5' helicase</fullName>
        <ecNumber evidence="11">5.6.2.4</ecNumber>
    </recommendedName>
</protein>
<proteinExistence type="inferred from homology"/>
<dbReference type="InterPro" id="IPR001650">
    <property type="entry name" value="Helicase_C-like"/>
</dbReference>
<dbReference type="EMBL" id="GGYP01007088">
    <property type="protein sequence ID" value="MDE51859.1"/>
    <property type="molecule type" value="Transcribed_RNA"/>
</dbReference>
<dbReference type="Pfam" id="PF00271">
    <property type="entry name" value="Helicase_C"/>
    <property type="match status" value="1"/>
</dbReference>
<dbReference type="SMART" id="SM00490">
    <property type="entry name" value="HELICc"/>
    <property type="match status" value="1"/>
</dbReference>
<evidence type="ECO:0000256" key="8">
    <source>
        <dbReference type="ARBA" id="ARBA00023235"/>
    </source>
</evidence>
<dbReference type="FunFam" id="3.40.50.300:FF:000772">
    <property type="entry name" value="ATP-dependent DNA helicase Q4"/>
    <property type="match status" value="1"/>
</dbReference>
<dbReference type="PROSITE" id="PS51192">
    <property type="entry name" value="HELICASE_ATP_BIND_1"/>
    <property type="match status" value="1"/>
</dbReference>
<evidence type="ECO:0000256" key="1">
    <source>
        <dbReference type="ARBA" id="ARBA00004123"/>
    </source>
</evidence>
<dbReference type="AlphaFoldDB" id="A0A6G1SNA2"/>
<dbReference type="InterPro" id="IPR027417">
    <property type="entry name" value="P-loop_NTPase"/>
</dbReference>
<dbReference type="PANTHER" id="PTHR13710:SF108">
    <property type="entry name" value="ATP-DEPENDENT DNA HELICASE Q4"/>
    <property type="match status" value="1"/>
</dbReference>
<evidence type="ECO:0000313" key="15">
    <source>
        <dbReference type="EMBL" id="MDE51859.1"/>
    </source>
</evidence>
<dbReference type="EC" id="5.6.2.4" evidence="11"/>
<comment type="catalytic activity">
    <reaction evidence="10">
        <text>Couples ATP hydrolysis with the unwinding of duplex DNA by translocating in the 3'-5' direction.</text>
        <dbReference type="EC" id="5.6.2.4"/>
    </reaction>
</comment>
<comment type="similarity">
    <text evidence="2">Belongs to the helicase family. RecQ subfamily.</text>
</comment>
<evidence type="ECO:0000256" key="9">
    <source>
        <dbReference type="ARBA" id="ARBA00023242"/>
    </source>
</evidence>
<evidence type="ECO:0000259" key="14">
    <source>
        <dbReference type="PROSITE" id="PS51194"/>
    </source>
</evidence>
<organism evidence="15">
    <name type="scientific">Aceria tosichella</name>
    <name type="common">wheat curl mite</name>
    <dbReference type="NCBI Taxonomy" id="561515"/>
    <lineage>
        <taxon>Eukaryota</taxon>
        <taxon>Metazoa</taxon>
        <taxon>Ecdysozoa</taxon>
        <taxon>Arthropoda</taxon>
        <taxon>Chelicerata</taxon>
        <taxon>Arachnida</taxon>
        <taxon>Acari</taxon>
        <taxon>Acariformes</taxon>
        <taxon>Trombidiformes</taxon>
        <taxon>Prostigmata</taxon>
        <taxon>Eupodina</taxon>
        <taxon>Eriophyoidea</taxon>
        <taxon>Eriophyidae</taxon>
        <taxon>Eriophyinae</taxon>
        <taxon>Aceriini</taxon>
        <taxon>Aceria</taxon>
    </lineage>
</organism>
<evidence type="ECO:0000256" key="5">
    <source>
        <dbReference type="ARBA" id="ARBA00022806"/>
    </source>
</evidence>
<dbReference type="GO" id="GO:0005737">
    <property type="term" value="C:cytoplasm"/>
    <property type="evidence" value="ECO:0007669"/>
    <property type="project" value="TreeGrafter"/>
</dbReference>
<evidence type="ECO:0000256" key="11">
    <source>
        <dbReference type="ARBA" id="ARBA00034808"/>
    </source>
</evidence>
<evidence type="ECO:0000256" key="12">
    <source>
        <dbReference type="ARBA" id="ARBA00049360"/>
    </source>
</evidence>
<dbReference type="GO" id="GO:0005694">
    <property type="term" value="C:chromosome"/>
    <property type="evidence" value="ECO:0007669"/>
    <property type="project" value="TreeGrafter"/>
</dbReference>
<dbReference type="GO" id="GO:0016787">
    <property type="term" value="F:hydrolase activity"/>
    <property type="evidence" value="ECO:0007669"/>
    <property type="project" value="UniProtKB-KW"/>
</dbReference>
<keyword evidence="7" id="KW-0238">DNA-binding</keyword>
<dbReference type="GO" id="GO:0043138">
    <property type="term" value="F:3'-5' DNA helicase activity"/>
    <property type="evidence" value="ECO:0007669"/>
    <property type="project" value="UniProtKB-EC"/>
</dbReference>
<keyword evidence="6" id="KW-0067">ATP-binding</keyword>
<dbReference type="GO" id="GO:0009378">
    <property type="term" value="F:four-way junction helicase activity"/>
    <property type="evidence" value="ECO:0007669"/>
    <property type="project" value="TreeGrafter"/>
</dbReference>
<evidence type="ECO:0000256" key="2">
    <source>
        <dbReference type="ARBA" id="ARBA00005446"/>
    </source>
</evidence>
<dbReference type="InterPro" id="IPR014001">
    <property type="entry name" value="Helicase_ATP-bd"/>
</dbReference>
<dbReference type="PANTHER" id="PTHR13710">
    <property type="entry name" value="DNA HELICASE RECQ FAMILY MEMBER"/>
    <property type="match status" value="1"/>
</dbReference>
<reference evidence="15" key="1">
    <citation type="submission" date="2018-10" db="EMBL/GenBank/DDBJ databases">
        <title>Transcriptome assembly of Aceria tosichella (Wheat curl mite) Type 2.</title>
        <authorList>
            <person name="Scully E.D."/>
            <person name="Geib S.M."/>
            <person name="Palmer N.A."/>
            <person name="Gupta A.K."/>
            <person name="Sarath G."/>
            <person name="Tatineni S."/>
        </authorList>
    </citation>
    <scope>NUCLEOTIDE SEQUENCE</scope>
    <source>
        <strain evidence="15">LincolnNE</strain>
    </source>
</reference>
<keyword evidence="4" id="KW-0378">Hydrolase</keyword>
<dbReference type="SUPFAM" id="SSF52540">
    <property type="entry name" value="P-loop containing nucleoside triphosphate hydrolases"/>
    <property type="match status" value="1"/>
</dbReference>
<dbReference type="PROSITE" id="PS51194">
    <property type="entry name" value="HELICASE_CTER"/>
    <property type="match status" value="1"/>
</dbReference>
<dbReference type="GO" id="GO:0005524">
    <property type="term" value="F:ATP binding"/>
    <property type="evidence" value="ECO:0007669"/>
    <property type="project" value="UniProtKB-KW"/>
</dbReference>
<keyword evidence="8" id="KW-0413">Isomerase</keyword>
<sequence>MPSVHKENCRRISLKRKVFHKGGGGNKFKRFKRTPKCIRDNIENQVAREKAKDIYEFSDSEDDRADELGMGLEITDLPFLNDNPEDRQKELIALTQDSVRPFFAKESDYDESKLMEALAELKYTSFRPNQQETIKRILFGRSTLFISPTGSGKSLCYQLPALIYARYRKYITIVVSPLISLMEDQMANFPSSLRAVSLHSNHTRQQRAKAIGQLVNGEAHVVFVSPEAIVGGALELDDLRSLPPVGFVCIDEAHCLSEWSHNFRPAYLQFFSILREHLNIKTYLALTATSSRATSFAISKCLTINPDTDVIGATVVPDNLLLSVSRETNKGPALIKLLKSSTFRNLPSLIVYCNRRDETENIASLIRTSMKDYSSLIEVPERTPRGELLTDSQGNNQSPPKPHMKLTWDAQAYHAGLPSEVRRNIQRQFIKGEIRVVVATIAFGMGINKSNVRAIIHYDMPSSFESYVQEIGRAGRDGKTAQCHMFLRADMSDVFYQQRHIYSSVVEQANLKKIIDYVFKPCVCSWGSTEIKEGEEKNRKDKHIISSFQKTDFTDTPAQCDEDDLDDIEIDNSLVDNKQRPVKYIRESVVRKHRACHGNHEVAFGIDLATEATNLSPESIITYICQIQKAYPQLKIQQFAPFKSSCKVFCYKGKKQMQEVKSRCKAISFAMAWADRLKAKAGEKDDADNDGPSEITFDLAEVAFRLKQSVTDVIKSIKKVEWELVEETGRFRRSHVRVKFDVNSFHLRAVGDLNDQERDELHKFLIDSMKKYETVERNKVMNLYKTFEAHSLDVEKMGDKYSRLTTSMKLKKAVDSYFNPPDDQYLAEEANMHQKSPEAAAAASGEQSIEIPKSTIEAISKKAHDFILKHGTEHLPRSIAKIFQGISCPNYTAEHWGQNRLWWRAFPDVDFLKLEELIKAAWIRMN</sequence>
<dbReference type="Pfam" id="PF00270">
    <property type="entry name" value="DEAD"/>
    <property type="match status" value="1"/>
</dbReference>
<dbReference type="InterPro" id="IPR011545">
    <property type="entry name" value="DEAD/DEAH_box_helicase_dom"/>
</dbReference>
<evidence type="ECO:0000256" key="4">
    <source>
        <dbReference type="ARBA" id="ARBA00022801"/>
    </source>
</evidence>
<evidence type="ECO:0000256" key="6">
    <source>
        <dbReference type="ARBA" id="ARBA00022840"/>
    </source>
</evidence>
<name>A0A6G1SNA2_9ACAR</name>
<accession>A0A6G1SNA2</accession>
<comment type="subcellular location">
    <subcellularLocation>
        <location evidence="1">Nucleus</location>
    </subcellularLocation>
</comment>
<dbReference type="SMART" id="SM00487">
    <property type="entry name" value="DEXDc"/>
    <property type="match status" value="1"/>
</dbReference>
<gene>
    <name evidence="15" type="primary">RECQL4</name>
    <name evidence="15" type="ORF">g.463</name>
</gene>
<keyword evidence="5 15" id="KW-0347">Helicase</keyword>
<comment type="catalytic activity">
    <reaction evidence="12">
        <text>ATP + H2O = ADP + phosphate + H(+)</text>
        <dbReference type="Rhea" id="RHEA:13065"/>
        <dbReference type="ChEBI" id="CHEBI:15377"/>
        <dbReference type="ChEBI" id="CHEBI:15378"/>
        <dbReference type="ChEBI" id="CHEBI:30616"/>
        <dbReference type="ChEBI" id="CHEBI:43474"/>
        <dbReference type="ChEBI" id="CHEBI:456216"/>
    </reaction>
</comment>
<keyword evidence="9" id="KW-0539">Nucleus</keyword>
<feature type="domain" description="Helicase ATP-binding" evidence="13">
    <location>
        <begin position="134"/>
        <end position="308"/>
    </location>
</feature>
<dbReference type="GO" id="GO:0005634">
    <property type="term" value="C:nucleus"/>
    <property type="evidence" value="ECO:0007669"/>
    <property type="project" value="UniProtKB-SubCell"/>
</dbReference>
<dbReference type="GO" id="GO:0003677">
    <property type="term" value="F:DNA binding"/>
    <property type="evidence" value="ECO:0007669"/>
    <property type="project" value="UniProtKB-KW"/>
</dbReference>
<evidence type="ECO:0000256" key="7">
    <source>
        <dbReference type="ARBA" id="ARBA00023125"/>
    </source>
</evidence>
<evidence type="ECO:0000256" key="10">
    <source>
        <dbReference type="ARBA" id="ARBA00034617"/>
    </source>
</evidence>
<keyword evidence="3" id="KW-0547">Nucleotide-binding</keyword>
<dbReference type="GO" id="GO:0000724">
    <property type="term" value="P:double-strand break repair via homologous recombination"/>
    <property type="evidence" value="ECO:0007669"/>
    <property type="project" value="TreeGrafter"/>
</dbReference>
<feature type="domain" description="Helicase C-terminal" evidence="14">
    <location>
        <begin position="330"/>
        <end position="522"/>
    </location>
</feature>
<evidence type="ECO:0000259" key="13">
    <source>
        <dbReference type="PROSITE" id="PS51192"/>
    </source>
</evidence>
<evidence type="ECO:0000256" key="3">
    <source>
        <dbReference type="ARBA" id="ARBA00022741"/>
    </source>
</evidence>
<dbReference type="Gene3D" id="3.40.50.300">
    <property type="entry name" value="P-loop containing nucleotide triphosphate hydrolases"/>
    <property type="match status" value="2"/>
</dbReference>